<evidence type="ECO:0000313" key="2">
    <source>
        <dbReference type="Proteomes" id="UP000095283"/>
    </source>
</evidence>
<protein>
    <submittedName>
        <fullName evidence="3">High mobility group nucleosome-binding domain-containing protein 5-like</fullName>
    </submittedName>
</protein>
<feature type="compositionally biased region" description="Polar residues" evidence="1">
    <location>
        <begin position="95"/>
        <end position="114"/>
    </location>
</feature>
<dbReference type="Proteomes" id="UP000095283">
    <property type="component" value="Unplaced"/>
</dbReference>
<sequence>MHGKGGIGRDGGTREAGGPKPTPCREGRSELEPANSEGVPARANASRTEAGDRKADTQTQQNDNTPAQSEKLPATRKPAADGKRDHRKVDDRGGSRQSGNKRAANANKTAGEQNRSGDDGDEYSENHTVGMKYDIQQHC</sequence>
<feature type="region of interest" description="Disordered" evidence="1">
    <location>
        <begin position="1"/>
        <end position="139"/>
    </location>
</feature>
<evidence type="ECO:0000313" key="3">
    <source>
        <dbReference type="WBParaSite" id="Hba_19139"/>
    </source>
</evidence>
<reference evidence="3" key="1">
    <citation type="submission" date="2016-11" db="UniProtKB">
        <authorList>
            <consortium name="WormBaseParasite"/>
        </authorList>
    </citation>
    <scope>IDENTIFICATION</scope>
</reference>
<organism evidence="2 3">
    <name type="scientific">Heterorhabditis bacteriophora</name>
    <name type="common">Entomopathogenic nematode worm</name>
    <dbReference type="NCBI Taxonomy" id="37862"/>
    <lineage>
        <taxon>Eukaryota</taxon>
        <taxon>Metazoa</taxon>
        <taxon>Ecdysozoa</taxon>
        <taxon>Nematoda</taxon>
        <taxon>Chromadorea</taxon>
        <taxon>Rhabditida</taxon>
        <taxon>Rhabditina</taxon>
        <taxon>Rhabditomorpha</taxon>
        <taxon>Strongyloidea</taxon>
        <taxon>Heterorhabditidae</taxon>
        <taxon>Heterorhabditis</taxon>
    </lineage>
</organism>
<dbReference type="WBParaSite" id="Hba_19139">
    <property type="protein sequence ID" value="Hba_19139"/>
    <property type="gene ID" value="Hba_19139"/>
</dbReference>
<feature type="compositionally biased region" description="Polar residues" evidence="1">
    <location>
        <begin position="57"/>
        <end position="68"/>
    </location>
</feature>
<proteinExistence type="predicted"/>
<dbReference type="AlphaFoldDB" id="A0A1I7XMX9"/>
<keyword evidence="2" id="KW-1185">Reference proteome</keyword>
<feature type="compositionally biased region" description="Gly residues" evidence="1">
    <location>
        <begin position="1"/>
        <end position="10"/>
    </location>
</feature>
<accession>A0A1I7XMX9</accession>
<evidence type="ECO:0000256" key="1">
    <source>
        <dbReference type="SAM" id="MobiDB-lite"/>
    </source>
</evidence>
<name>A0A1I7XMX9_HETBA</name>
<feature type="compositionally biased region" description="Basic and acidic residues" evidence="1">
    <location>
        <begin position="78"/>
        <end position="94"/>
    </location>
</feature>